<dbReference type="PANTHER" id="PTHR30136">
    <property type="entry name" value="HELIX-TURN-HELIX TRANSCRIPTIONAL REGULATOR, ICLR FAMILY"/>
    <property type="match status" value="1"/>
</dbReference>
<evidence type="ECO:0000313" key="7">
    <source>
        <dbReference type="Proteomes" id="UP001500393"/>
    </source>
</evidence>
<evidence type="ECO:0000259" key="5">
    <source>
        <dbReference type="PROSITE" id="PS51078"/>
    </source>
</evidence>
<evidence type="ECO:0000256" key="3">
    <source>
        <dbReference type="ARBA" id="ARBA00023163"/>
    </source>
</evidence>
<dbReference type="Proteomes" id="UP001500393">
    <property type="component" value="Unassembled WGS sequence"/>
</dbReference>
<dbReference type="Gene3D" id="1.10.10.10">
    <property type="entry name" value="Winged helix-like DNA-binding domain superfamily/Winged helix DNA-binding domain"/>
    <property type="match status" value="1"/>
</dbReference>
<evidence type="ECO:0000256" key="1">
    <source>
        <dbReference type="ARBA" id="ARBA00023015"/>
    </source>
</evidence>
<dbReference type="PROSITE" id="PS51078">
    <property type="entry name" value="ICLR_ED"/>
    <property type="match status" value="1"/>
</dbReference>
<comment type="caution">
    <text evidence="6">The sequence shown here is derived from an EMBL/GenBank/DDBJ whole genome shotgun (WGS) entry which is preliminary data.</text>
</comment>
<feature type="domain" description="IclR-ED" evidence="5">
    <location>
        <begin position="74"/>
        <end position="258"/>
    </location>
</feature>
<evidence type="ECO:0000256" key="2">
    <source>
        <dbReference type="ARBA" id="ARBA00023125"/>
    </source>
</evidence>
<dbReference type="InterPro" id="IPR050707">
    <property type="entry name" value="HTH_MetabolicPath_Reg"/>
</dbReference>
<keyword evidence="3" id="KW-0804">Transcription</keyword>
<dbReference type="Pfam" id="PF01614">
    <property type="entry name" value="IclR_C"/>
    <property type="match status" value="1"/>
</dbReference>
<gene>
    <name evidence="6" type="ORF">GCM10009789_87300</name>
</gene>
<keyword evidence="7" id="KW-1185">Reference proteome</keyword>
<dbReference type="Pfam" id="PF09339">
    <property type="entry name" value="HTH_IclR"/>
    <property type="match status" value="1"/>
</dbReference>
<name>A0ABP4QT65_9ACTN</name>
<dbReference type="Gene3D" id="3.30.450.40">
    <property type="match status" value="1"/>
</dbReference>
<dbReference type="PANTHER" id="PTHR30136:SF35">
    <property type="entry name" value="HTH-TYPE TRANSCRIPTIONAL REGULATOR RV1719"/>
    <property type="match status" value="1"/>
</dbReference>
<accession>A0ABP4QT65</accession>
<dbReference type="SMART" id="SM00346">
    <property type="entry name" value="HTH_ICLR"/>
    <property type="match status" value="1"/>
</dbReference>
<evidence type="ECO:0000313" key="6">
    <source>
        <dbReference type="EMBL" id="GAA1620171.1"/>
    </source>
</evidence>
<dbReference type="InterPro" id="IPR029016">
    <property type="entry name" value="GAF-like_dom_sf"/>
</dbReference>
<dbReference type="InterPro" id="IPR036388">
    <property type="entry name" value="WH-like_DNA-bd_sf"/>
</dbReference>
<dbReference type="SUPFAM" id="SSF55781">
    <property type="entry name" value="GAF domain-like"/>
    <property type="match status" value="1"/>
</dbReference>
<proteinExistence type="predicted"/>
<keyword evidence="1" id="KW-0805">Transcription regulation</keyword>
<dbReference type="RefSeq" id="WP_344222709.1">
    <property type="nucleotide sequence ID" value="NZ_BAAAOS010000074.1"/>
</dbReference>
<dbReference type="InterPro" id="IPR005471">
    <property type="entry name" value="Tscrpt_reg_IclR_N"/>
</dbReference>
<dbReference type="SUPFAM" id="SSF46785">
    <property type="entry name" value="Winged helix' DNA-binding domain"/>
    <property type="match status" value="1"/>
</dbReference>
<feature type="domain" description="HTH iclR-type" evidence="4">
    <location>
        <begin position="14"/>
        <end position="73"/>
    </location>
</feature>
<protein>
    <submittedName>
        <fullName evidence="6">IclR family transcriptional regulator C-terminal domain-containing protein</fullName>
    </submittedName>
</protein>
<dbReference type="InterPro" id="IPR014757">
    <property type="entry name" value="Tscrpt_reg_IclR_C"/>
</dbReference>
<keyword evidence="2" id="KW-0238">DNA-binding</keyword>
<sequence length="266" mass="28839">MTLPTVEPDPRYHLEAAARTIELLQAVGNDSPVTIAGLSARLGWTKPMVYRLVRTLHSCGALKVGDDGYSLGPMMISLGYAALQSVRLVEAARPLLNRIHEQTNESVVLTVLDGTDIVYVDFLETDHLLVFRARLGTRLPASHTSSGHALLRSHTHEELATLYAGYEFEPPTVHAVSSLDVLERRLEAVRRKGYALVDQEVARGHRSAAGSIFDHTGRVVAAVSISVPAARVSLPQLRRMAEAVLLPAVAELNAELGYVPGQDASL</sequence>
<dbReference type="InterPro" id="IPR036390">
    <property type="entry name" value="WH_DNA-bd_sf"/>
</dbReference>
<reference evidence="7" key="1">
    <citation type="journal article" date="2019" name="Int. J. Syst. Evol. Microbiol.">
        <title>The Global Catalogue of Microorganisms (GCM) 10K type strain sequencing project: providing services to taxonomists for standard genome sequencing and annotation.</title>
        <authorList>
            <consortium name="The Broad Institute Genomics Platform"/>
            <consortium name="The Broad Institute Genome Sequencing Center for Infectious Disease"/>
            <person name="Wu L."/>
            <person name="Ma J."/>
        </authorList>
    </citation>
    <scope>NUCLEOTIDE SEQUENCE [LARGE SCALE GENOMIC DNA]</scope>
    <source>
        <strain evidence="7">JCM 14969</strain>
    </source>
</reference>
<evidence type="ECO:0000259" key="4">
    <source>
        <dbReference type="PROSITE" id="PS51077"/>
    </source>
</evidence>
<organism evidence="6 7">
    <name type="scientific">Kribbella sancticallisti</name>
    <dbReference type="NCBI Taxonomy" id="460087"/>
    <lineage>
        <taxon>Bacteria</taxon>
        <taxon>Bacillati</taxon>
        <taxon>Actinomycetota</taxon>
        <taxon>Actinomycetes</taxon>
        <taxon>Propionibacteriales</taxon>
        <taxon>Kribbellaceae</taxon>
        <taxon>Kribbella</taxon>
    </lineage>
</organism>
<dbReference type="PROSITE" id="PS51077">
    <property type="entry name" value="HTH_ICLR"/>
    <property type="match status" value="1"/>
</dbReference>
<dbReference type="EMBL" id="BAAAOS010000074">
    <property type="protein sequence ID" value="GAA1620171.1"/>
    <property type="molecule type" value="Genomic_DNA"/>
</dbReference>